<name>A0A8K0SFL6_9HYPO</name>
<comment type="caution">
    <text evidence="2">The sequence shown here is derived from an EMBL/GenBank/DDBJ whole genome shotgun (WGS) entry which is preliminary data.</text>
</comment>
<organism evidence="2 3">
    <name type="scientific">Stachybotrys elegans</name>
    <dbReference type="NCBI Taxonomy" id="80388"/>
    <lineage>
        <taxon>Eukaryota</taxon>
        <taxon>Fungi</taxon>
        <taxon>Dikarya</taxon>
        <taxon>Ascomycota</taxon>
        <taxon>Pezizomycotina</taxon>
        <taxon>Sordariomycetes</taxon>
        <taxon>Hypocreomycetidae</taxon>
        <taxon>Hypocreales</taxon>
        <taxon>Stachybotryaceae</taxon>
        <taxon>Stachybotrys</taxon>
    </lineage>
</organism>
<dbReference type="EMBL" id="JAGPNK010000046">
    <property type="protein sequence ID" value="KAH7302921.1"/>
    <property type="molecule type" value="Genomic_DNA"/>
</dbReference>
<keyword evidence="1" id="KW-0472">Membrane</keyword>
<reference evidence="2" key="1">
    <citation type="journal article" date="2021" name="Nat. Commun.">
        <title>Genetic determinants of endophytism in the Arabidopsis root mycobiome.</title>
        <authorList>
            <person name="Mesny F."/>
            <person name="Miyauchi S."/>
            <person name="Thiergart T."/>
            <person name="Pickel B."/>
            <person name="Atanasova L."/>
            <person name="Karlsson M."/>
            <person name="Huettel B."/>
            <person name="Barry K.W."/>
            <person name="Haridas S."/>
            <person name="Chen C."/>
            <person name="Bauer D."/>
            <person name="Andreopoulos W."/>
            <person name="Pangilinan J."/>
            <person name="LaButti K."/>
            <person name="Riley R."/>
            <person name="Lipzen A."/>
            <person name="Clum A."/>
            <person name="Drula E."/>
            <person name="Henrissat B."/>
            <person name="Kohler A."/>
            <person name="Grigoriev I.V."/>
            <person name="Martin F.M."/>
            <person name="Hacquard S."/>
        </authorList>
    </citation>
    <scope>NUCLEOTIDE SEQUENCE</scope>
    <source>
        <strain evidence="2">MPI-CAGE-CH-0235</strain>
    </source>
</reference>
<keyword evidence="1" id="KW-0812">Transmembrane</keyword>
<sequence>MNSAVAIIMDLETLYKICVTILVIWNLFHPRAKGKKGSKIQLTAWFLVLKIAEEKYRFGFVLRFVRVTLDYDQKKETVSIIFKLFGLGTACSINTGLCA</sequence>
<dbReference type="AlphaFoldDB" id="A0A8K0SFL6"/>
<evidence type="ECO:0000313" key="2">
    <source>
        <dbReference type="EMBL" id="KAH7302921.1"/>
    </source>
</evidence>
<feature type="transmembrane region" description="Helical" evidence="1">
    <location>
        <begin position="6"/>
        <end position="28"/>
    </location>
</feature>
<dbReference type="Proteomes" id="UP000813444">
    <property type="component" value="Unassembled WGS sequence"/>
</dbReference>
<proteinExistence type="predicted"/>
<gene>
    <name evidence="2" type="ORF">B0I35DRAFT_196620</name>
</gene>
<accession>A0A8K0SFL6</accession>
<keyword evidence="3" id="KW-1185">Reference proteome</keyword>
<evidence type="ECO:0000256" key="1">
    <source>
        <dbReference type="SAM" id="Phobius"/>
    </source>
</evidence>
<keyword evidence="1" id="KW-1133">Transmembrane helix</keyword>
<evidence type="ECO:0000313" key="3">
    <source>
        <dbReference type="Proteomes" id="UP000813444"/>
    </source>
</evidence>
<protein>
    <submittedName>
        <fullName evidence="2">Uncharacterized protein</fullName>
    </submittedName>
</protein>